<reference evidence="3" key="1">
    <citation type="journal article" date="2010" name="Science">
        <title>Signatures of adaptation to obligate biotrophy in the Hyaloperonospora arabidopsidis genome.</title>
        <authorList>
            <person name="Baxter L."/>
            <person name="Tripathy S."/>
            <person name="Ishaque N."/>
            <person name="Boot N."/>
            <person name="Cabral A."/>
            <person name="Kemen E."/>
            <person name="Thines M."/>
            <person name="Ah-Fong A."/>
            <person name="Anderson R."/>
            <person name="Badejoko W."/>
            <person name="Bittner-Eddy P."/>
            <person name="Boore J.L."/>
            <person name="Chibucos M.C."/>
            <person name="Coates M."/>
            <person name="Dehal P."/>
            <person name="Delehaunty K."/>
            <person name="Dong S."/>
            <person name="Downton P."/>
            <person name="Dumas B."/>
            <person name="Fabro G."/>
            <person name="Fronick C."/>
            <person name="Fuerstenberg S.I."/>
            <person name="Fulton L."/>
            <person name="Gaulin E."/>
            <person name="Govers F."/>
            <person name="Hughes L."/>
            <person name="Humphray S."/>
            <person name="Jiang R.H."/>
            <person name="Judelson H."/>
            <person name="Kamoun S."/>
            <person name="Kyung K."/>
            <person name="Meijer H."/>
            <person name="Minx P."/>
            <person name="Morris P."/>
            <person name="Nelson J."/>
            <person name="Phuntumart V."/>
            <person name="Qutob D."/>
            <person name="Rehmany A."/>
            <person name="Rougon-Cardoso A."/>
            <person name="Ryden P."/>
            <person name="Torto-Alalibo T."/>
            <person name="Studholme D."/>
            <person name="Wang Y."/>
            <person name="Win J."/>
            <person name="Wood J."/>
            <person name="Clifton S.W."/>
            <person name="Rogers J."/>
            <person name="Van den Ackerveken G."/>
            <person name="Jones J.D."/>
            <person name="McDowell J.M."/>
            <person name="Beynon J."/>
            <person name="Tyler B.M."/>
        </authorList>
    </citation>
    <scope>NUCLEOTIDE SEQUENCE [LARGE SCALE GENOMIC DNA]</scope>
    <source>
        <strain evidence="3">Emoy2</strain>
    </source>
</reference>
<reference evidence="2" key="2">
    <citation type="submission" date="2015-06" db="UniProtKB">
        <authorList>
            <consortium name="EnsemblProtists"/>
        </authorList>
    </citation>
    <scope>IDENTIFICATION</scope>
    <source>
        <strain evidence="2">Emoy2</strain>
    </source>
</reference>
<sequence>MSFVIGSSKGRNGEERSRPNRIVSSLPSSAKWQATTSMSLPGRAIQAAFAQMLLAKHQAVPRSRRSWAINAYASASGE</sequence>
<accession>M4B4K6</accession>
<dbReference type="AlphaFoldDB" id="M4B4K6"/>
<dbReference type="EMBL" id="JH598253">
    <property type="status" value="NOT_ANNOTATED_CDS"/>
    <property type="molecule type" value="Genomic_DNA"/>
</dbReference>
<proteinExistence type="predicted"/>
<dbReference type="Proteomes" id="UP000011713">
    <property type="component" value="Unassembled WGS sequence"/>
</dbReference>
<protein>
    <submittedName>
        <fullName evidence="2">Uncharacterized protein</fullName>
    </submittedName>
</protein>
<dbReference type="InParanoid" id="M4B4K6"/>
<feature type="region of interest" description="Disordered" evidence="1">
    <location>
        <begin position="1"/>
        <end position="28"/>
    </location>
</feature>
<dbReference type="EnsemblProtists" id="HpaT801205">
    <property type="protein sequence ID" value="HpaP801205"/>
    <property type="gene ID" value="HpaG801205"/>
</dbReference>
<evidence type="ECO:0000313" key="2">
    <source>
        <dbReference type="EnsemblProtists" id="HpaP801205"/>
    </source>
</evidence>
<dbReference type="VEuPathDB" id="FungiDB:HpaG801205"/>
<dbReference type="HOGENOM" id="CLU_2627213_0_0_1"/>
<organism evidence="2 3">
    <name type="scientific">Hyaloperonospora arabidopsidis (strain Emoy2)</name>
    <name type="common">Downy mildew agent</name>
    <name type="synonym">Peronospora arabidopsidis</name>
    <dbReference type="NCBI Taxonomy" id="559515"/>
    <lineage>
        <taxon>Eukaryota</taxon>
        <taxon>Sar</taxon>
        <taxon>Stramenopiles</taxon>
        <taxon>Oomycota</taxon>
        <taxon>Peronosporomycetes</taxon>
        <taxon>Peronosporales</taxon>
        <taxon>Peronosporaceae</taxon>
        <taxon>Hyaloperonospora</taxon>
    </lineage>
</organism>
<name>M4B4K6_HYAAE</name>
<evidence type="ECO:0000256" key="1">
    <source>
        <dbReference type="SAM" id="MobiDB-lite"/>
    </source>
</evidence>
<evidence type="ECO:0000313" key="3">
    <source>
        <dbReference type="Proteomes" id="UP000011713"/>
    </source>
</evidence>
<keyword evidence="3" id="KW-1185">Reference proteome</keyword>